<dbReference type="KEGG" id="add:HUW48_02275"/>
<name>A0A7L7L2E0_9BACT</name>
<accession>A0A7L7L2E0</accession>
<evidence type="ECO:0000313" key="2">
    <source>
        <dbReference type="Proteomes" id="UP000514509"/>
    </source>
</evidence>
<keyword evidence="2" id="KW-1185">Reference proteome</keyword>
<gene>
    <name evidence="1" type="ORF">HUW48_02275</name>
</gene>
<organism evidence="1 2">
    <name type="scientific">Adhaeribacter radiodurans</name>
    <dbReference type="NCBI Taxonomy" id="2745197"/>
    <lineage>
        <taxon>Bacteria</taxon>
        <taxon>Pseudomonadati</taxon>
        <taxon>Bacteroidota</taxon>
        <taxon>Cytophagia</taxon>
        <taxon>Cytophagales</taxon>
        <taxon>Hymenobacteraceae</taxon>
        <taxon>Adhaeribacter</taxon>
    </lineage>
</organism>
<protein>
    <submittedName>
        <fullName evidence="1">Uncharacterized protein</fullName>
    </submittedName>
</protein>
<sequence>MISLRGFATDVPKLKKHEKEPKNVVLRAFAVKPCSFPDEIVRTTVRL</sequence>
<reference evidence="1 2" key="2">
    <citation type="submission" date="2020-08" db="EMBL/GenBank/DDBJ databases">
        <title>Adhaeribacter dokdonensis sp. nov., isolated from the rhizosphere of Elymus tsukushiensis, a plant native to the Dokdo Islands, Republic of Korea.</title>
        <authorList>
            <person name="Ghim S.Y."/>
        </authorList>
    </citation>
    <scope>NUCLEOTIDE SEQUENCE [LARGE SCALE GENOMIC DNA]</scope>
    <source>
        <strain evidence="1 2">KUDC8001</strain>
    </source>
</reference>
<proteinExistence type="predicted"/>
<evidence type="ECO:0000313" key="1">
    <source>
        <dbReference type="EMBL" id="QMU26930.1"/>
    </source>
</evidence>
<reference evidence="1 2" key="1">
    <citation type="submission" date="2020-06" db="EMBL/GenBank/DDBJ databases">
        <authorList>
            <person name="Hwang Y.J."/>
        </authorList>
    </citation>
    <scope>NUCLEOTIDE SEQUENCE [LARGE SCALE GENOMIC DNA]</scope>
    <source>
        <strain evidence="1 2">KUDC8001</strain>
    </source>
</reference>
<dbReference type="EMBL" id="CP055153">
    <property type="protein sequence ID" value="QMU26930.1"/>
    <property type="molecule type" value="Genomic_DNA"/>
</dbReference>
<dbReference type="Proteomes" id="UP000514509">
    <property type="component" value="Chromosome"/>
</dbReference>
<dbReference type="AlphaFoldDB" id="A0A7L7L2E0"/>
<dbReference type="RefSeq" id="WP_182414132.1">
    <property type="nucleotide sequence ID" value="NZ_CP055153.1"/>
</dbReference>